<proteinExistence type="predicted"/>
<dbReference type="PROSITE" id="PS50893">
    <property type="entry name" value="ABC_TRANSPORTER_2"/>
    <property type="match status" value="1"/>
</dbReference>
<reference evidence="5 6" key="1">
    <citation type="submission" date="2019-08" db="EMBL/GenBank/DDBJ databases">
        <title>In-depth cultivation of the pig gut microbiome towards novel bacterial diversity and tailored functional studies.</title>
        <authorList>
            <person name="Wylensek D."/>
            <person name="Hitch T.C.A."/>
            <person name="Clavel T."/>
        </authorList>
    </citation>
    <scope>NUCLEOTIDE SEQUENCE [LARGE SCALE GENOMIC DNA]</scope>
    <source>
        <strain evidence="5 6">BBE-744-WT-12</strain>
    </source>
</reference>
<sequence>MIECRHIDFSYDSKTILQGIDLNIENGEFLCILGQSGCGKSTLLRLLAGLERPSAGEIRIDGEPVDGPDRHCSVVFQDYSLFPWMTTGANLTLALHAAYPDKNRKEVKALAESYLETVGLGGSFGQYPEALSGGMRQRAAIARALASPSGILLMDEPFGALDPVNRALLQELVRNLHRDAGKRRTVIFVTHDIDEALYLGTRLVVFSSSPGRIIADEENRISRRYDRTALFRQPEIKALQQKIPAAYRSDMLERLAKRSEVRNGGGI</sequence>
<dbReference type="InterPro" id="IPR017871">
    <property type="entry name" value="ABC_transporter-like_CS"/>
</dbReference>
<dbReference type="CDD" id="cd03293">
    <property type="entry name" value="ABC_NrtD_SsuB_transporters"/>
    <property type="match status" value="1"/>
</dbReference>
<dbReference type="GO" id="GO:0016887">
    <property type="term" value="F:ATP hydrolysis activity"/>
    <property type="evidence" value="ECO:0007669"/>
    <property type="project" value="InterPro"/>
</dbReference>
<organism evidence="5 6">
    <name type="scientific">Victivallis lenta</name>
    <dbReference type="NCBI Taxonomy" id="2606640"/>
    <lineage>
        <taxon>Bacteria</taxon>
        <taxon>Pseudomonadati</taxon>
        <taxon>Lentisphaerota</taxon>
        <taxon>Lentisphaeria</taxon>
        <taxon>Victivallales</taxon>
        <taxon>Victivallaceae</taxon>
        <taxon>Victivallis</taxon>
    </lineage>
</organism>
<dbReference type="PANTHER" id="PTHR42788">
    <property type="entry name" value="TAURINE IMPORT ATP-BINDING PROTEIN-RELATED"/>
    <property type="match status" value="1"/>
</dbReference>
<accession>A0A844G611</accession>
<dbReference type="InterPro" id="IPR003593">
    <property type="entry name" value="AAA+_ATPase"/>
</dbReference>
<gene>
    <name evidence="5" type="ORF">FYJ85_16260</name>
</gene>
<dbReference type="GO" id="GO:0005524">
    <property type="term" value="F:ATP binding"/>
    <property type="evidence" value="ECO:0007669"/>
    <property type="project" value="UniProtKB-KW"/>
</dbReference>
<evidence type="ECO:0000256" key="3">
    <source>
        <dbReference type="ARBA" id="ARBA00022840"/>
    </source>
</evidence>
<dbReference type="PROSITE" id="PS00211">
    <property type="entry name" value="ABC_TRANSPORTER_1"/>
    <property type="match status" value="1"/>
</dbReference>
<dbReference type="EMBL" id="VUNS01000021">
    <property type="protein sequence ID" value="MST98593.1"/>
    <property type="molecule type" value="Genomic_DNA"/>
</dbReference>
<dbReference type="RefSeq" id="WP_154419522.1">
    <property type="nucleotide sequence ID" value="NZ_DBFCGB010000192.1"/>
</dbReference>
<evidence type="ECO:0000259" key="4">
    <source>
        <dbReference type="PROSITE" id="PS50893"/>
    </source>
</evidence>
<comment type="caution">
    <text evidence="5">The sequence shown here is derived from an EMBL/GenBank/DDBJ whole genome shotgun (WGS) entry which is preliminary data.</text>
</comment>
<keyword evidence="1" id="KW-0813">Transport</keyword>
<name>A0A844G611_9BACT</name>
<keyword evidence="6" id="KW-1185">Reference proteome</keyword>
<dbReference type="Proteomes" id="UP000435649">
    <property type="component" value="Unassembled WGS sequence"/>
</dbReference>
<evidence type="ECO:0000313" key="5">
    <source>
        <dbReference type="EMBL" id="MST98593.1"/>
    </source>
</evidence>
<dbReference type="PANTHER" id="PTHR42788:SF13">
    <property type="entry name" value="ALIPHATIC SULFONATES IMPORT ATP-BINDING PROTEIN SSUB"/>
    <property type="match status" value="1"/>
</dbReference>
<dbReference type="InterPro" id="IPR050166">
    <property type="entry name" value="ABC_transporter_ATP-bind"/>
</dbReference>
<keyword evidence="2" id="KW-0547">Nucleotide-binding</keyword>
<dbReference type="SMART" id="SM00382">
    <property type="entry name" value="AAA"/>
    <property type="match status" value="1"/>
</dbReference>
<evidence type="ECO:0000256" key="2">
    <source>
        <dbReference type="ARBA" id="ARBA00022741"/>
    </source>
</evidence>
<dbReference type="InterPro" id="IPR027417">
    <property type="entry name" value="P-loop_NTPase"/>
</dbReference>
<evidence type="ECO:0000256" key="1">
    <source>
        <dbReference type="ARBA" id="ARBA00022448"/>
    </source>
</evidence>
<dbReference type="AlphaFoldDB" id="A0A844G611"/>
<feature type="domain" description="ABC transporter" evidence="4">
    <location>
        <begin position="2"/>
        <end position="233"/>
    </location>
</feature>
<dbReference type="SUPFAM" id="SSF52540">
    <property type="entry name" value="P-loop containing nucleoside triphosphate hydrolases"/>
    <property type="match status" value="1"/>
</dbReference>
<dbReference type="Pfam" id="PF00005">
    <property type="entry name" value="ABC_tran"/>
    <property type="match status" value="1"/>
</dbReference>
<evidence type="ECO:0000313" key="6">
    <source>
        <dbReference type="Proteomes" id="UP000435649"/>
    </source>
</evidence>
<protein>
    <submittedName>
        <fullName evidence="5">ABC transporter ATP-binding protein</fullName>
    </submittedName>
</protein>
<keyword evidence="3 5" id="KW-0067">ATP-binding</keyword>
<dbReference type="InterPro" id="IPR003439">
    <property type="entry name" value="ABC_transporter-like_ATP-bd"/>
</dbReference>
<dbReference type="Gene3D" id="3.40.50.300">
    <property type="entry name" value="P-loop containing nucleotide triphosphate hydrolases"/>
    <property type="match status" value="1"/>
</dbReference>